<dbReference type="PATRIC" id="fig|1348774.3.peg.812"/>
<dbReference type="KEGG" id="cna:AB433_03910"/>
<dbReference type="STRING" id="1348774.AB433_03910"/>
<feature type="compositionally biased region" description="Acidic residues" evidence="1">
    <location>
        <begin position="91"/>
        <end position="101"/>
    </location>
</feature>
<dbReference type="OrthoDB" id="1357869at28211"/>
<evidence type="ECO:0000313" key="2">
    <source>
        <dbReference type="EMBL" id="AKM09317.1"/>
    </source>
</evidence>
<dbReference type="Proteomes" id="UP000035287">
    <property type="component" value="Chromosome"/>
</dbReference>
<sequence length="214" mass="23001">MNLPQLSNRAIALARDDLEAILQGLTAMQEVSGRAAAIILERLNEADGDPDTEDDDPAESDGTDQDLAWLEWQNMHPSTRSGPNRTAGHEDAEDDDPDTGVEDNPLGIDPEEDCCPAGDDRIMSGAVVRGGGFYVETGAGDEIDAEREQMQDDVPMLATYSLDYNLFSDERQFLGIGNLTASFRTNGGEVLSADTGKTLVTKATDDLRKPGDPA</sequence>
<keyword evidence="3" id="KW-1185">Reference proteome</keyword>
<dbReference type="EMBL" id="CP011770">
    <property type="protein sequence ID" value="AKM09317.1"/>
    <property type="molecule type" value="Genomic_DNA"/>
</dbReference>
<evidence type="ECO:0000313" key="3">
    <source>
        <dbReference type="Proteomes" id="UP000035287"/>
    </source>
</evidence>
<name>A0A0G3XDP6_9SPHN</name>
<organism evidence="2 3">
    <name type="scientific">Croceicoccus naphthovorans</name>
    <dbReference type="NCBI Taxonomy" id="1348774"/>
    <lineage>
        <taxon>Bacteria</taxon>
        <taxon>Pseudomonadati</taxon>
        <taxon>Pseudomonadota</taxon>
        <taxon>Alphaproteobacteria</taxon>
        <taxon>Sphingomonadales</taxon>
        <taxon>Erythrobacteraceae</taxon>
        <taxon>Croceicoccus</taxon>
    </lineage>
</organism>
<feature type="compositionally biased region" description="Polar residues" evidence="1">
    <location>
        <begin position="75"/>
        <end position="84"/>
    </location>
</feature>
<proteinExistence type="predicted"/>
<feature type="compositionally biased region" description="Acidic residues" evidence="1">
    <location>
        <begin position="46"/>
        <end position="64"/>
    </location>
</feature>
<gene>
    <name evidence="2" type="ORF">AB433_03910</name>
</gene>
<dbReference type="RefSeq" id="WP_047820007.1">
    <property type="nucleotide sequence ID" value="NZ_CP011770.1"/>
</dbReference>
<accession>A0A0G3XDP6</accession>
<protein>
    <submittedName>
        <fullName evidence="2">Uncharacterized protein</fullName>
    </submittedName>
</protein>
<evidence type="ECO:0000256" key="1">
    <source>
        <dbReference type="SAM" id="MobiDB-lite"/>
    </source>
</evidence>
<feature type="region of interest" description="Disordered" evidence="1">
    <location>
        <begin position="42"/>
        <end position="111"/>
    </location>
</feature>
<dbReference type="AlphaFoldDB" id="A0A0G3XDP6"/>
<reference evidence="2 3" key="1">
    <citation type="submission" date="2015-06" db="EMBL/GenBank/DDBJ databases">
        <authorList>
            <person name="Zeng Y."/>
            <person name="Huang Y."/>
        </authorList>
    </citation>
    <scope>NUCLEOTIDE SEQUENCE [LARGE SCALE GENOMIC DNA]</scope>
    <source>
        <strain evidence="2 3">PQ-2</strain>
    </source>
</reference>